<evidence type="ECO:0000313" key="2">
    <source>
        <dbReference type="EMBL" id="HAI5331792.1"/>
    </source>
</evidence>
<dbReference type="RefSeq" id="WP_059327985.1">
    <property type="nucleotide sequence ID" value="NZ_CP080260.1"/>
</dbReference>
<dbReference type="Proteomes" id="UP000845800">
    <property type="component" value="Unassembled WGS sequence"/>
</dbReference>
<evidence type="ECO:0000256" key="1">
    <source>
        <dbReference type="SAM" id="MobiDB-lite"/>
    </source>
</evidence>
<reference evidence="2" key="2">
    <citation type="submission" date="2020-03" db="EMBL/GenBank/DDBJ databases">
        <authorList>
            <consortium name="NCBI Pathogen Detection Project"/>
        </authorList>
    </citation>
    <scope>NUCLEOTIDE SEQUENCE</scope>
    <source>
        <strain evidence="2">AMC_487</strain>
    </source>
</reference>
<reference evidence="2" key="1">
    <citation type="journal article" date="2018" name="Genome Biol.">
        <title>SKESA: strategic k-mer extension for scrupulous assemblies.</title>
        <authorList>
            <person name="Souvorov A."/>
            <person name="Agarwala R."/>
            <person name="Lipman D.J."/>
        </authorList>
    </citation>
    <scope>NUCLEOTIDE SEQUENCE [LARGE SCALE GENOMIC DNA]</scope>
    <source>
        <strain evidence="2">AMC_487</strain>
    </source>
</reference>
<gene>
    <name evidence="2" type="ORF">HJQ60_001755</name>
    <name evidence="3" type="ORF">HVW04_24475</name>
</gene>
<dbReference type="AlphaFoldDB" id="A0A244BCD8"/>
<reference evidence="3 4" key="3">
    <citation type="submission" date="2020-06" db="EMBL/GenBank/DDBJ databases">
        <title>REHAB project genomes.</title>
        <authorList>
            <person name="Shaw L.P."/>
        </authorList>
    </citation>
    <scope>NUCLEOTIDE SEQUENCE [LARGE SCALE GENOMIC DNA]</scope>
    <source>
        <strain evidence="3 4">RHB07-C04</strain>
    </source>
</reference>
<organism evidence="2">
    <name type="scientific">Escherichia coli</name>
    <dbReference type="NCBI Taxonomy" id="562"/>
    <lineage>
        <taxon>Bacteria</taxon>
        <taxon>Pseudomonadati</taxon>
        <taxon>Pseudomonadota</taxon>
        <taxon>Gammaproteobacteria</taxon>
        <taxon>Enterobacterales</taxon>
        <taxon>Enterobacteriaceae</taxon>
        <taxon>Escherichia</taxon>
    </lineage>
</organism>
<feature type="region of interest" description="Disordered" evidence="1">
    <location>
        <begin position="126"/>
        <end position="155"/>
    </location>
</feature>
<evidence type="ECO:0000313" key="3">
    <source>
        <dbReference type="EMBL" id="QMP47837.1"/>
    </source>
</evidence>
<name>A0A244BCD8_ECOLX</name>
<proteinExistence type="predicted"/>
<protein>
    <submittedName>
        <fullName evidence="2">Transcriptional regulator</fullName>
    </submittedName>
</protein>
<dbReference type="EMBL" id="CP057975">
    <property type="protein sequence ID" value="QMP47837.1"/>
    <property type="molecule type" value="Genomic_DNA"/>
</dbReference>
<sequence length="249" mass="28367">MSKIKLIREKYQYVDKQTGEIKDRTLNIPHYFCEIEFIYSSSVGGGKVKFSAEMQKLYCYVSDWDKSGGICFETQTKLSKVCSCSRKTVNELIGIMIKIGLLEEVGERIPKRPLKLRALPLTDAHITPPGESSLSDLSEAEEAQEQPKGHKQPSFDVLDDWLDAPLPWETEETPVSPIFDEKVTNDREDVLENFASLIIKQKHTRTGGASFIEFATSLAYKHRLKLPNGIEAYFAKKHPKVYEDFDIPF</sequence>
<dbReference type="EMBL" id="DABERK010000008">
    <property type="protein sequence ID" value="HAI5331792.1"/>
    <property type="molecule type" value="Genomic_DNA"/>
</dbReference>
<evidence type="ECO:0000313" key="4">
    <source>
        <dbReference type="Proteomes" id="UP000514715"/>
    </source>
</evidence>
<dbReference type="Proteomes" id="UP000514715">
    <property type="component" value="Chromosome"/>
</dbReference>
<accession>A0A244BCD8</accession>